<evidence type="ECO:0008006" key="4">
    <source>
        <dbReference type="Google" id="ProtNLM"/>
    </source>
</evidence>
<keyword evidence="3" id="KW-1185">Reference proteome</keyword>
<evidence type="ECO:0000313" key="2">
    <source>
        <dbReference type="EMBL" id="GAA5481765.1"/>
    </source>
</evidence>
<proteinExistence type="predicted"/>
<dbReference type="Proteomes" id="UP001476282">
    <property type="component" value="Unassembled WGS sequence"/>
</dbReference>
<feature type="signal peptide" evidence="1">
    <location>
        <begin position="1"/>
        <end position="20"/>
    </location>
</feature>
<protein>
    <recommendedName>
        <fullName evidence="4">Lipoprotein</fullName>
    </recommendedName>
</protein>
<keyword evidence="1" id="KW-0732">Signal</keyword>
<gene>
    <name evidence="2" type="ORF">Hsar01_00976</name>
</gene>
<sequence>MKFVVPVVVSATALLATSCATFPGNQLPHVADTSATGVKKVPLTYSMQSSHELIKGRETPSTAAVATEAAGPLVDSMNGSGRFSSVRQGQGGAIHVDVNMLNHGNGPAAMASGFLTGFSLFTIPGFATDHYKLTAKARSSSGQSHQYVLEDRVTTVFWLPMIVAAPFNSPQKVVPEVQENMYRNLIQNMENDGLIPRASR</sequence>
<feature type="chain" id="PRO_5045081233" description="Lipoprotein" evidence="1">
    <location>
        <begin position="21"/>
        <end position="200"/>
    </location>
</feature>
<dbReference type="RefSeq" id="WP_353565913.1">
    <property type="nucleotide sequence ID" value="NZ_BAABRI010000004.1"/>
</dbReference>
<dbReference type="PROSITE" id="PS51257">
    <property type="entry name" value="PROKAR_LIPOPROTEIN"/>
    <property type="match status" value="1"/>
</dbReference>
<comment type="caution">
    <text evidence="2">The sequence shown here is derived from an EMBL/GenBank/DDBJ whole genome shotgun (WGS) entry which is preliminary data.</text>
</comment>
<evidence type="ECO:0000313" key="3">
    <source>
        <dbReference type="Proteomes" id="UP001476282"/>
    </source>
</evidence>
<name>A0ABP9UKJ0_9BACT</name>
<reference evidence="2 3" key="1">
    <citation type="submission" date="2024-02" db="EMBL/GenBank/DDBJ databases">
        <title>Haloferula sargassicola NBRC 104335.</title>
        <authorList>
            <person name="Ichikawa N."/>
            <person name="Katano-Makiyama Y."/>
            <person name="Hidaka K."/>
        </authorList>
    </citation>
    <scope>NUCLEOTIDE SEQUENCE [LARGE SCALE GENOMIC DNA]</scope>
    <source>
        <strain evidence="2 3">NBRC 104335</strain>
    </source>
</reference>
<dbReference type="EMBL" id="BAABRI010000004">
    <property type="protein sequence ID" value="GAA5481765.1"/>
    <property type="molecule type" value="Genomic_DNA"/>
</dbReference>
<evidence type="ECO:0000256" key="1">
    <source>
        <dbReference type="SAM" id="SignalP"/>
    </source>
</evidence>
<accession>A0ABP9UKJ0</accession>
<organism evidence="2 3">
    <name type="scientific">Haloferula sargassicola</name>
    <dbReference type="NCBI Taxonomy" id="490096"/>
    <lineage>
        <taxon>Bacteria</taxon>
        <taxon>Pseudomonadati</taxon>
        <taxon>Verrucomicrobiota</taxon>
        <taxon>Verrucomicrobiia</taxon>
        <taxon>Verrucomicrobiales</taxon>
        <taxon>Verrucomicrobiaceae</taxon>
        <taxon>Haloferula</taxon>
    </lineage>
</organism>